<sequence length="137" mass="14803">LFDSQFAVSAIDPDGKKFERVSRIVARSSSLEMDLSLDVATDIYPIQPGQNLTVQIVSSLGGPNADADKDAWRMDGGGGLADEFDYVMHGKIYKYDDSPSETVTVYASFGGLLMALTGSYRHLSSLSVGSNVFLLVR</sequence>
<dbReference type="FunFam" id="2.40.50.140:FF:000436">
    <property type="entry name" value="DNA-directed RNA polymerases I, II, and III subunit RPABC3"/>
    <property type="match status" value="1"/>
</dbReference>
<dbReference type="AlphaFoldDB" id="A0A316YQ73"/>
<dbReference type="PANTHER" id="PTHR10917">
    <property type="entry name" value="DNA-DIRECTED RNA POLYMERASES I, II, AND III SUBUNIT RPABC3"/>
    <property type="match status" value="1"/>
</dbReference>
<dbReference type="SMART" id="SM00658">
    <property type="entry name" value="RPOL8c"/>
    <property type="match status" value="1"/>
</dbReference>
<dbReference type="GeneID" id="37040387"/>
<comment type="subcellular location">
    <subcellularLocation>
        <location evidence="1">Nucleus</location>
    </subcellularLocation>
</comment>
<reference evidence="4" key="1">
    <citation type="journal article" date="2018" name="Mol. Biol. Evol.">
        <title>Broad Genomic Sampling Reveals a Smut Pathogenic Ancestry of the Fungal Clade Ustilaginomycotina.</title>
        <authorList>
            <person name="Kijpornyongpan T."/>
            <person name="Mondo S.J."/>
            <person name="Barry K."/>
            <person name="Sandor L."/>
            <person name="Lee J."/>
            <person name="Lipzen A."/>
            <person name="Pangilinan J."/>
            <person name="LaButti K."/>
            <person name="Hainaut M."/>
            <person name="Henrissat B."/>
            <person name="Grigoriev I.V."/>
            <person name="Spatafora J.W."/>
            <person name="Aime M.C."/>
        </authorList>
    </citation>
    <scope>NUCLEOTIDE SEQUENCE [LARGE SCALE GENOMIC DNA]</scope>
    <source>
        <strain evidence="4">MCA 4198</strain>
    </source>
</reference>
<dbReference type="GO" id="GO:0005665">
    <property type="term" value="C:RNA polymerase II, core complex"/>
    <property type="evidence" value="ECO:0007669"/>
    <property type="project" value="TreeGrafter"/>
</dbReference>
<dbReference type="SUPFAM" id="SSF50249">
    <property type="entry name" value="Nucleic acid-binding proteins"/>
    <property type="match status" value="1"/>
</dbReference>
<comment type="similarity">
    <text evidence="2">Belongs to the eukaryotic RPB8 RNA polymerase subunit family.</text>
</comment>
<dbReference type="GO" id="GO:0006351">
    <property type="term" value="P:DNA-templated transcription"/>
    <property type="evidence" value="ECO:0007669"/>
    <property type="project" value="InterPro"/>
</dbReference>
<evidence type="ECO:0000256" key="3">
    <source>
        <dbReference type="ARBA" id="ARBA00023242"/>
    </source>
</evidence>
<dbReference type="InterPro" id="IPR012340">
    <property type="entry name" value="NA-bd_OB-fold"/>
</dbReference>
<accession>A0A316YQ73</accession>
<dbReference type="RefSeq" id="XP_025377103.1">
    <property type="nucleotide sequence ID" value="XM_025518471.1"/>
</dbReference>
<dbReference type="Pfam" id="PF03870">
    <property type="entry name" value="RNA_pol_Rpb8"/>
    <property type="match status" value="1"/>
</dbReference>
<dbReference type="PIRSF" id="PIRSF000779">
    <property type="entry name" value="RNA_pol_Rpb8"/>
    <property type="match status" value="1"/>
</dbReference>
<evidence type="ECO:0000313" key="5">
    <source>
        <dbReference type="Proteomes" id="UP000245768"/>
    </source>
</evidence>
<dbReference type="Proteomes" id="UP000245768">
    <property type="component" value="Unassembled WGS sequence"/>
</dbReference>
<keyword evidence="3" id="KW-0539">Nucleus</keyword>
<evidence type="ECO:0000256" key="1">
    <source>
        <dbReference type="ARBA" id="ARBA00004123"/>
    </source>
</evidence>
<organism evidence="4 5">
    <name type="scientific">Acaromyces ingoldii</name>
    <dbReference type="NCBI Taxonomy" id="215250"/>
    <lineage>
        <taxon>Eukaryota</taxon>
        <taxon>Fungi</taxon>
        <taxon>Dikarya</taxon>
        <taxon>Basidiomycota</taxon>
        <taxon>Ustilaginomycotina</taxon>
        <taxon>Exobasidiomycetes</taxon>
        <taxon>Exobasidiales</taxon>
        <taxon>Cryptobasidiaceae</taxon>
        <taxon>Acaromyces</taxon>
    </lineage>
</organism>
<dbReference type="GO" id="GO:0005666">
    <property type="term" value="C:RNA polymerase III complex"/>
    <property type="evidence" value="ECO:0007669"/>
    <property type="project" value="TreeGrafter"/>
</dbReference>
<protein>
    <submittedName>
        <fullName evidence="4">RNA polymerase</fullName>
    </submittedName>
</protein>
<evidence type="ECO:0000256" key="2">
    <source>
        <dbReference type="ARBA" id="ARBA00008912"/>
    </source>
</evidence>
<dbReference type="Gene3D" id="2.40.50.140">
    <property type="entry name" value="Nucleic acid-binding proteins"/>
    <property type="match status" value="1"/>
</dbReference>
<feature type="non-terminal residue" evidence="4">
    <location>
        <position position="137"/>
    </location>
</feature>
<dbReference type="InParanoid" id="A0A316YQ73"/>
<dbReference type="InterPro" id="IPR005570">
    <property type="entry name" value="RPABC3"/>
</dbReference>
<name>A0A316YQ73_9BASI</name>
<evidence type="ECO:0000313" key="4">
    <source>
        <dbReference type="EMBL" id="PWN89905.1"/>
    </source>
</evidence>
<dbReference type="PANTHER" id="PTHR10917:SF0">
    <property type="entry name" value="DNA-DIRECTED RNA POLYMERASES I, II, AND III SUBUNIT RPABC3"/>
    <property type="match status" value="1"/>
</dbReference>
<dbReference type="GO" id="GO:0005736">
    <property type="term" value="C:RNA polymerase I complex"/>
    <property type="evidence" value="ECO:0007669"/>
    <property type="project" value="TreeGrafter"/>
</dbReference>
<dbReference type="FunCoup" id="A0A316YQ73">
    <property type="interactions" value="401"/>
</dbReference>
<dbReference type="OrthoDB" id="20018at2759"/>
<proteinExistence type="inferred from homology"/>
<dbReference type="STRING" id="215250.A0A316YQ73"/>
<dbReference type="GO" id="GO:0003899">
    <property type="term" value="F:DNA-directed RNA polymerase activity"/>
    <property type="evidence" value="ECO:0007669"/>
    <property type="project" value="InterPro"/>
</dbReference>
<feature type="non-terminal residue" evidence="4">
    <location>
        <position position="1"/>
    </location>
</feature>
<dbReference type="EMBL" id="KZ819636">
    <property type="protein sequence ID" value="PWN89905.1"/>
    <property type="molecule type" value="Genomic_DNA"/>
</dbReference>
<gene>
    <name evidence="4" type="ORF">FA10DRAFT_213801</name>
</gene>
<keyword evidence="5" id="KW-1185">Reference proteome</keyword>